<evidence type="ECO:0000256" key="2">
    <source>
        <dbReference type="ARBA" id="ARBA00015075"/>
    </source>
</evidence>
<evidence type="ECO:0000256" key="7">
    <source>
        <dbReference type="ARBA" id="ARBA00033135"/>
    </source>
</evidence>
<evidence type="ECO:0000313" key="9">
    <source>
        <dbReference type="Proteomes" id="UP000199379"/>
    </source>
</evidence>
<dbReference type="InterPro" id="IPR011067">
    <property type="entry name" value="Plasmid_toxin/cell-grow_inhib"/>
</dbReference>
<name>A0A1H7DLY5_9RHOB</name>
<dbReference type="Proteomes" id="UP000199379">
    <property type="component" value="Unassembled WGS sequence"/>
</dbReference>
<dbReference type="SUPFAM" id="SSF50118">
    <property type="entry name" value="Cell growth inhibitor/plasmid maintenance toxic component"/>
    <property type="match status" value="1"/>
</dbReference>
<keyword evidence="5" id="KW-0804">Transcription</keyword>
<dbReference type="Gene3D" id="2.30.30.110">
    <property type="match status" value="1"/>
</dbReference>
<protein>
    <recommendedName>
        <fullName evidence="2">Toxin CcdB</fullName>
    </recommendedName>
    <alternativeName>
        <fullName evidence="7">Cytotoxic protein CcdB</fullName>
    </alternativeName>
    <alternativeName>
        <fullName evidence="6">Protein LetD</fullName>
    </alternativeName>
</protein>
<evidence type="ECO:0000256" key="1">
    <source>
        <dbReference type="ARBA" id="ARBA00005230"/>
    </source>
</evidence>
<dbReference type="RefSeq" id="WP_092370304.1">
    <property type="nucleotide sequence ID" value="NZ_FNYD01000012.1"/>
</dbReference>
<accession>A0A1H7DLY5</accession>
<comment type="similarity">
    <text evidence="1">Belongs to the CcdB toxin family.</text>
</comment>
<evidence type="ECO:0000256" key="3">
    <source>
        <dbReference type="ARBA" id="ARBA00022491"/>
    </source>
</evidence>
<evidence type="ECO:0000256" key="6">
    <source>
        <dbReference type="ARBA" id="ARBA00029628"/>
    </source>
</evidence>
<organism evidence="8 9">
    <name type="scientific">Cribrihabitans marinus</name>
    <dbReference type="NCBI Taxonomy" id="1227549"/>
    <lineage>
        <taxon>Bacteria</taxon>
        <taxon>Pseudomonadati</taxon>
        <taxon>Pseudomonadota</taxon>
        <taxon>Alphaproteobacteria</taxon>
        <taxon>Rhodobacterales</taxon>
        <taxon>Paracoccaceae</taxon>
        <taxon>Cribrihabitans</taxon>
    </lineage>
</organism>
<dbReference type="STRING" id="1227549.SAMN05444007_11215"/>
<gene>
    <name evidence="8" type="ORF">SAMN05444007_11215</name>
</gene>
<keyword evidence="9" id="KW-1185">Reference proteome</keyword>
<dbReference type="EMBL" id="FNYD01000012">
    <property type="protein sequence ID" value="SEK02598.1"/>
    <property type="molecule type" value="Genomic_DNA"/>
</dbReference>
<dbReference type="InterPro" id="IPR002712">
    <property type="entry name" value="CcdB"/>
</dbReference>
<keyword evidence="3" id="KW-0678">Repressor</keyword>
<dbReference type="GO" id="GO:0008657">
    <property type="term" value="F:DNA topoisomerase type II (double strand cut, ATP-hydrolyzing) inhibitor activity"/>
    <property type="evidence" value="ECO:0007669"/>
    <property type="project" value="InterPro"/>
</dbReference>
<dbReference type="AlphaFoldDB" id="A0A1H7DLY5"/>
<evidence type="ECO:0000313" key="8">
    <source>
        <dbReference type="EMBL" id="SEK02598.1"/>
    </source>
</evidence>
<dbReference type="OrthoDB" id="9813510at2"/>
<dbReference type="GO" id="GO:0006276">
    <property type="term" value="P:plasmid maintenance"/>
    <property type="evidence" value="ECO:0007669"/>
    <property type="project" value="InterPro"/>
</dbReference>
<sequence>MAKYDVFAGTQPGTLLLDVQSDLLGGLNTRVVVPLIPQGQAPVPARFLNPVVEIDGVPHVMVTQFLAAVPAGMLRDPVDSLAARADEVTRALDMLFQGF</sequence>
<dbReference type="Pfam" id="PF01845">
    <property type="entry name" value="CcdB"/>
    <property type="match status" value="1"/>
</dbReference>
<proteinExistence type="inferred from homology"/>
<evidence type="ECO:0000256" key="5">
    <source>
        <dbReference type="ARBA" id="ARBA00023163"/>
    </source>
</evidence>
<keyword evidence="4" id="KW-0805">Transcription regulation</keyword>
<evidence type="ECO:0000256" key="4">
    <source>
        <dbReference type="ARBA" id="ARBA00023015"/>
    </source>
</evidence>
<reference evidence="8 9" key="1">
    <citation type="submission" date="2016-10" db="EMBL/GenBank/DDBJ databases">
        <authorList>
            <person name="de Groot N.N."/>
        </authorList>
    </citation>
    <scope>NUCLEOTIDE SEQUENCE [LARGE SCALE GENOMIC DNA]</scope>
    <source>
        <strain evidence="8 9">DSM 29340</strain>
    </source>
</reference>